<dbReference type="InterPro" id="IPR021859">
    <property type="entry name" value="XTBD"/>
</dbReference>
<name>A0A182W2N4_9DIPT</name>
<dbReference type="Pfam" id="PF11952">
    <property type="entry name" value="XTBD"/>
    <property type="match status" value="1"/>
</dbReference>
<dbReference type="EnsemblMetazoa" id="AMIN004594-RA">
    <property type="protein sequence ID" value="AMIN004594-PA"/>
    <property type="gene ID" value="AMIN004594"/>
</dbReference>
<reference evidence="6" key="1">
    <citation type="submission" date="2013-03" db="EMBL/GenBank/DDBJ databases">
        <title>The Genome Sequence of Anopheles minimus MINIMUS1.</title>
        <authorList>
            <consortium name="The Broad Institute Genomics Platform"/>
            <person name="Neafsey D.E."/>
            <person name="Walton C."/>
            <person name="Walker B."/>
            <person name="Young S.K."/>
            <person name="Zeng Q."/>
            <person name="Gargeya S."/>
            <person name="Fitzgerald M."/>
            <person name="Haas B."/>
            <person name="Abouelleil A."/>
            <person name="Allen A.W."/>
            <person name="Alvarado L."/>
            <person name="Arachchi H.M."/>
            <person name="Berlin A.M."/>
            <person name="Chapman S.B."/>
            <person name="Gainer-Dewar J."/>
            <person name="Goldberg J."/>
            <person name="Griggs A."/>
            <person name="Gujja S."/>
            <person name="Hansen M."/>
            <person name="Howarth C."/>
            <person name="Imamovic A."/>
            <person name="Ireland A."/>
            <person name="Larimer J."/>
            <person name="McCowan C."/>
            <person name="Murphy C."/>
            <person name="Pearson M."/>
            <person name="Poon T.W."/>
            <person name="Priest M."/>
            <person name="Roberts A."/>
            <person name="Saif S."/>
            <person name="Shea T."/>
            <person name="Sisk P."/>
            <person name="Sykes S."/>
            <person name="Wortman J."/>
            <person name="Nusbaum C."/>
            <person name="Birren B."/>
        </authorList>
    </citation>
    <scope>NUCLEOTIDE SEQUENCE [LARGE SCALE GENOMIC DNA]</scope>
    <source>
        <strain evidence="6">MINIMUS1</strain>
    </source>
</reference>
<dbReference type="AlphaFoldDB" id="A0A182W2N4"/>
<evidence type="ECO:0000259" key="2">
    <source>
        <dbReference type="PROSITE" id="PS50174"/>
    </source>
</evidence>
<feature type="domain" description="R3H" evidence="3">
    <location>
        <begin position="447"/>
        <end position="514"/>
    </location>
</feature>
<evidence type="ECO:0000313" key="5">
    <source>
        <dbReference type="EnsemblMetazoa" id="AMIN004594-PA"/>
    </source>
</evidence>
<feature type="compositionally biased region" description="Polar residues" evidence="1">
    <location>
        <begin position="122"/>
        <end position="133"/>
    </location>
</feature>
<dbReference type="InterPro" id="IPR036867">
    <property type="entry name" value="R3H_dom_sf"/>
</dbReference>
<dbReference type="PROSITE" id="PS51827">
    <property type="entry name" value="XTBD"/>
    <property type="match status" value="1"/>
</dbReference>
<dbReference type="PROSITE" id="PS51061">
    <property type="entry name" value="R3H"/>
    <property type="match status" value="1"/>
</dbReference>
<protein>
    <recommendedName>
        <fullName evidence="7">G-patch domain-containing protein</fullName>
    </recommendedName>
</protein>
<dbReference type="SMART" id="SM00443">
    <property type="entry name" value="G_patch"/>
    <property type="match status" value="1"/>
</dbReference>
<dbReference type="GO" id="GO:0003676">
    <property type="term" value="F:nucleic acid binding"/>
    <property type="evidence" value="ECO:0007669"/>
    <property type="project" value="UniProtKB-UniRule"/>
</dbReference>
<dbReference type="SMART" id="SM00393">
    <property type="entry name" value="R3H"/>
    <property type="match status" value="1"/>
</dbReference>
<dbReference type="STRING" id="112268.A0A182W2N4"/>
<dbReference type="PANTHER" id="PTHR20923:SF1">
    <property type="entry name" value="G PATCH DOMAIN AND ANKYRIN REPEAT-CONTAINING PROTEIN 1"/>
    <property type="match status" value="1"/>
</dbReference>
<feature type="region of interest" description="Disordered" evidence="1">
    <location>
        <begin position="74"/>
        <end position="133"/>
    </location>
</feature>
<organism evidence="5 6">
    <name type="scientific">Anopheles minimus</name>
    <dbReference type="NCBI Taxonomy" id="112268"/>
    <lineage>
        <taxon>Eukaryota</taxon>
        <taxon>Metazoa</taxon>
        <taxon>Ecdysozoa</taxon>
        <taxon>Arthropoda</taxon>
        <taxon>Hexapoda</taxon>
        <taxon>Insecta</taxon>
        <taxon>Pterygota</taxon>
        <taxon>Neoptera</taxon>
        <taxon>Endopterygota</taxon>
        <taxon>Diptera</taxon>
        <taxon>Nematocera</taxon>
        <taxon>Culicoidea</taxon>
        <taxon>Culicidae</taxon>
        <taxon>Anophelinae</taxon>
        <taxon>Anopheles</taxon>
    </lineage>
</organism>
<dbReference type="InterPro" id="IPR039146">
    <property type="entry name" value="GPANK1"/>
</dbReference>
<feature type="compositionally biased region" description="Basic residues" evidence="1">
    <location>
        <begin position="88"/>
        <end position="97"/>
    </location>
</feature>
<dbReference type="PANTHER" id="PTHR20923">
    <property type="entry name" value="BAT4 PROTEIN-RELATED"/>
    <property type="match status" value="1"/>
</dbReference>
<evidence type="ECO:0000259" key="4">
    <source>
        <dbReference type="PROSITE" id="PS51827"/>
    </source>
</evidence>
<proteinExistence type="predicted"/>
<dbReference type="PROSITE" id="PS50174">
    <property type="entry name" value="G_PATCH"/>
    <property type="match status" value="1"/>
</dbReference>
<keyword evidence="6" id="KW-1185">Reference proteome</keyword>
<dbReference type="InterPro" id="IPR000467">
    <property type="entry name" value="G_patch_dom"/>
</dbReference>
<evidence type="ECO:0000313" key="6">
    <source>
        <dbReference type="Proteomes" id="UP000075920"/>
    </source>
</evidence>
<accession>A0A182W2N4</accession>
<dbReference type="InterPro" id="IPR001374">
    <property type="entry name" value="R3H_dom"/>
</dbReference>
<reference evidence="5" key="2">
    <citation type="submission" date="2020-05" db="UniProtKB">
        <authorList>
            <consortium name="EnsemblMetazoa"/>
        </authorList>
    </citation>
    <scope>IDENTIFICATION</scope>
    <source>
        <strain evidence="5">MINIMUS1</strain>
    </source>
</reference>
<evidence type="ECO:0000259" key="3">
    <source>
        <dbReference type="PROSITE" id="PS51061"/>
    </source>
</evidence>
<dbReference type="SUPFAM" id="SSF82708">
    <property type="entry name" value="R3H domain"/>
    <property type="match status" value="1"/>
</dbReference>
<evidence type="ECO:0000256" key="1">
    <source>
        <dbReference type="SAM" id="MobiDB-lite"/>
    </source>
</evidence>
<dbReference type="Pfam" id="PF01585">
    <property type="entry name" value="G-patch"/>
    <property type="match status" value="1"/>
</dbReference>
<sequence length="546" mass="61099">MDTKVASKKKLKKQIVRLEEPTNDSDIPSNEANVLHGEMDTKVASKKKLKKHKVCSEEQDDDWIGQCKILGAANNGDSLNGELDTKPSPKKKRKKQKVSLEEQDDTNNEANVCNNAPVASKKLQQQNIRSKEQAQTIDEPMFNIDQWKNPLESEKHWALRRAFLEKNQHVLPPDELICLAQVYINMEIYGCTYPSDTMQLVAKCSEGLGKDYYHEKAIMLKRTLVSASDAAACKVKKLNPMDAVKQNTVALVSANATSSKDEIPTYVLNCLRSDLIIINNDMRQTMNTFNSLSNGMRIQARTCEVGQGMFNGFVEIGDIAIGKSSHCCRKAALNMALNNAIQFLSKHCYSLTLKKQLHQLSGVEVVTKLKLKEQAEPENADATARLSTDATERLSTDNVGFKLLAKLGWSGGGLGIDGAGIVDPVTVHAKKGRKGLGLNEVRTSKGKLDHSRIKTMLEDFKNGKTEDRHIVFSNEYSKEERHFVHMHARRIGLKSKSYGSDNTGERRLVVTREGKTRPIDLLRKILLEKDPTFCEMYEVTLPTEQL</sequence>
<dbReference type="Proteomes" id="UP000075920">
    <property type="component" value="Unassembled WGS sequence"/>
</dbReference>
<feature type="domain" description="G-patch" evidence="2">
    <location>
        <begin position="396"/>
        <end position="441"/>
    </location>
</feature>
<evidence type="ECO:0008006" key="7">
    <source>
        <dbReference type="Google" id="ProtNLM"/>
    </source>
</evidence>
<dbReference type="VEuPathDB" id="VectorBase:AMIN004594"/>
<feature type="domain" description="XRN2-binding (XTBD)" evidence="4">
    <location>
        <begin position="144"/>
        <end position="228"/>
    </location>
</feature>
<dbReference type="Gene3D" id="3.30.1370.50">
    <property type="entry name" value="R3H-like domain"/>
    <property type="match status" value="1"/>
</dbReference>